<dbReference type="SMART" id="SM00448">
    <property type="entry name" value="REC"/>
    <property type="match status" value="1"/>
</dbReference>
<dbReference type="CDD" id="cd00156">
    <property type="entry name" value="REC"/>
    <property type="match status" value="1"/>
</dbReference>
<dbReference type="Gene3D" id="3.40.50.2300">
    <property type="match status" value="1"/>
</dbReference>
<dbReference type="Gene3D" id="1.10.8.60">
    <property type="match status" value="1"/>
</dbReference>
<dbReference type="InterPro" id="IPR058031">
    <property type="entry name" value="AAA_lid_NorR"/>
</dbReference>
<dbReference type="Pfam" id="PF02954">
    <property type="entry name" value="HTH_8"/>
    <property type="match status" value="1"/>
</dbReference>
<feature type="domain" description="Response regulatory" evidence="8">
    <location>
        <begin position="7"/>
        <end position="121"/>
    </location>
</feature>
<dbReference type="SMART" id="SM00382">
    <property type="entry name" value="AAA"/>
    <property type="match status" value="1"/>
</dbReference>
<dbReference type="InterPro" id="IPR025944">
    <property type="entry name" value="Sigma_54_int_dom_CS"/>
</dbReference>
<organism evidence="9 10">
    <name type="scientific">Koribacter versatilis (strain Ellin345)</name>
    <dbReference type="NCBI Taxonomy" id="204669"/>
    <lineage>
        <taxon>Bacteria</taxon>
        <taxon>Pseudomonadati</taxon>
        <taxon>Acidobacteriota</taxon>
        <taxon>Terriglobia</taxon>
        <taxon>Terriglobales</taxon>
        <taxon>Candidatus Korobacteraceae</taxon>
        <taxon>Candidatus Korobacter</taxon>
    </lineage>
</organism>
<gene>
    <name evidence="9" type="ordered locus">Acid345_0475</name>
</gene>
<keyword evidence="5" id="KW-0597">Phosphoprotein</keyword>
<dbReference type="SUPFAM" id="SSF46689">
    <property type="entry name" value="Homeodomain-like"/>
    <property type="match status" value="1"/>
</dbReference>
<evidence type="ECO:0000256" key="4">
    <source>
        <dbReference type="ARBA" id="ARBA00023163"/>
    </source>
</evidence>
<dbReference type="GO" id="GO:0000160">
    <property type="term" value="P:phosphorelay signal transduction system"/>
    <property type="evidence" value="ECO:0007669"/>
    <property type="project" value="InterPro"/>
</dbReference>
<dbReference type="GO" id="GO:0006355">
    <property type="term" value="P:regulation of DNA-templated transcription"/>
    <property type="evidence" value="ECO:0007669"/>
    <property type="project" value="InterPro"/>
</dbReference>
<dbReference type="Pfam" id="PF00072">
    <property type="entry name" value="Response_reg"/>
    <property type="match status" value="1"/>
</dbReference>
<dbReference type="Pfam" id="PF00158">
    <property type="entry name" value="Sigma54_activat"/>
    <property type="match status" value="1"/>
</dbReference>
<evidence type="ECO:0000256" key="1">
    <source>
        <dbReference type="ARBA" id="ARBA00022741"/>
    </source>
</evidence>
<dbReference type="EnsemblBacteria" id="ABF39480">
    <property type="protein sequence ID" value="ABF39480"/>
    <property type="gene ID" value="Acid345_0475"/>
</dbReference>
<dbReference type="EMBL" id="CP000360">
    <property type="protein sequence ID" value="ABF39480.1"/>
    <property type="molecule type" value="Genomic_DNA"/>
</dbReference>
<dbReference type="Gene3D" id="3.40.50.300">
    <property type="entry name" value="P-loop containing nucleotide triphosphate hydrolases"/>
    <property type="match status" value="1"/>
</dbReference>
<dbReference type="STRING" id="204669.Acid345_0475"/>
<dbReference type="FunFam" id="3.40.50.300:FF:000006">
    <property type="entry name" value="DNA-binding transcriptional regulator NtrC"/>
    <property type="match status" value="1"/>
</dbReference>
<dbReference type="PROSITE" id="PS50045">
    <property type="entry name" value="SIGMA54_INTERACT_4"/>
    <property type="match status" value="1"/>
</dbReference>
<keyword evidence="1" id="KW-0547">Nucleotide-binding</keyword>
<keyword evidence="10" id="KW-1185">Reference proteome</keyword>
<dbReference type="Proteomes" id="UP000002432">
    <property type="component" value="Chromosome"/>
</dbReference>
<evidence type="ECO:0000313" key="10">
    <source>
        <dbReference type="Proteomes" id="UP000002432"/>
    </source>
</evidence>
<dbReference type="PROSITE" id="PS00688">
    <property type="entry name" value="SIGMA54_INTERACT_3"/>
    <property type="match status" value="1"/>
</dbReference>
<dbReference type="InterPro" id="IPR009057">
    <property type="entry name" value="Homeodomain-like_sf"/>
</dbReference>
<evidence type="ECO:0000259" key="7">
    <source>
        <dbReference type="PROSITE" id="PS50045"/>
    </source>
</evidence>
<sequence length="453" mass="50491">MPKPSLHIVVVDDDPGTCVYIESVFAELGHTCKSFVRPEAAEEYILTHPVDLAIVDVYLGSTTGVEVLRRCRVHRPKLYAVIITGQISLEMAARSIAEGAVDYIQKPIDIDALLNIAERALEHKERSGETPAEQEESESKIVGSSPSMLEVYKLIARVAPSNANVLITGASGTGKELVARAIHEHSRRAEMPFTPVNCGSFAETLLESELFGHEKGAFTGADSVRKGLIESTQGGTLFLDEITETSLGFQVKLLRVLQEQQLRRIGSNKIIPIDVRILAATNRDVPSLIREGKFREDLYYRLAVVQIKIPMLAERQSDIPSLVTHFLRQFNERNQARVSIEQSAVELLQKRSWPGNVRELENTIYRLAIFASTGRITGADVEREQESQKNGPKAEPVSAPDRLVEMERHQILRILKDVHGNKSEAARRLGIERKTLYKKAVRLGITLDASEYQ</sequence>
<dbReference type="HOGENOM" id="CLU_000445_0_6_0"/>
<keyword evidence="2" id="KW-0067">ATP-binding</keyword>
<dbReference type="CDD" id="cd00009">
    <property type="entry name" value="AAA"/>
    <property type="match status" value="1"/>
</dbReference>
<dbReference type="InterPro" id="IPR003593">
    <property type="entry name" value="AAA+_ATPase"/>
</dbReference>
<evidence type="ECO:0000313" key="9">
    <source>
        <dbReference type="EMBL" id="ABF39480.1"/>
    </source>
</evidence>
<dbReference type="InterPro" id="IPR002197">
    <property type="entry name" value="HTH_Fis"/>
</dbReference>
<feature type="region of interest" description="Disordered" evidence="6">
    <location>
        <begin position="124"/>
        <end position="143"/>
    </location>
</feature>
<dbReference type="PANTHER" id="PTHR32071">
    <property type="entry name" value="TRANSCRIPTIONAL REGULATORY PROTEIN"/>
    <property type="match status" value="1"/>
</dbReference>
<dbReference type="AlphaFoldDB" id="Q1IUH0"/>
<feature type="domain" description="Sigma-54 factor interaction" evidence="7">
    <location>
        <begin position="141"/>
        <end position="369"/>
    </location>
</feature>
<dbReference type="PRINTS" id="PR01590">
    <property type="entry name" value="HTHFIS"/>
</dbReference>
<dbReference type="InterPro" id="IPR027417">
    <property type="entry name" value="P-loop_NTPase"/>
</dbReference>
<dbReference type="GO" id="GO:0043565">
    <property type="term" value="F:sequence-specific DNA binding"/>
    <property type="evidence" value="ECO:0007669"/>
    <property type="project" value="InterPro"/>
</dbReference>
<keyword evidence="4" id="KW-0804">Transcription</keyword>
<dbReference type="InterPro" id="IPR001789">
    <property type="entry name" value="Sig_transdc_resp-reg_receiver"/>
</dbReference>
<dbReference type="InterPro" id="IPR002078">
    <property type="entry name" value="Sigma_54_int"/>
</dbReference>
<name>Q1IUH0_KORVE</name>
<dbReference type="InterPro" id="IPR011006">
    <property type="entry name" value="CheY-like_superfamily"/>
</dbReference>
<accession>Q1IUH0</accession>
<dbReference type="RefSeq" id="WP_011521282.1">
    <property type="nucleotide sequence ID" value="NC_008009.1"/>
</dbReference>
<feature type="region of interest" description="Disordered" evidence="6">
    <location>
        <begin position="380"/>
        <end position="401"/>
    </location>
</feature>
<protein>
    <submittedName>
        <fullName evidence="9">Two component, sigma54 specific, transcriptional regulator, Fis family</fullName>
    </submittedName>
</protein>
<dbReference type="Gene3D" id="1.10.10.60">
    <property type="entry name" value="Homeodomain-like"/>
    <property type="match status" value="1"/>
</dbReference>
<dbReference type="SUPFAM" id="SSF52172">
    <property type="entry name" value="CheY-like"/>
    <property type="match status" value="1"/>
</dbReference>
<evidence type="ECO:0000256" key="5">
    <source>
        <dbReference type="PROSITE-ProRule" id="PRU00169"/>
    </source>
</evidence>
<evidence type="ECO:0000256" key="6">
    <source>
        <dbReference type="SAM" id="MobiDB-lite"/>
    </source>
</evidence>
<feature type="modified residue" description="4-aspartylphosphate" evidence="5">
    <location>
        <position position="56"/>
    </location>
</feature>
<evidence type="ECO:0000256" key="2">
    <source>
        <dbReference type="ARBA" id="ARBA00022840"/>
    </source>
</evidence>
<dbReference type="Pfam" id="PF25601">
    <property type="entry name" value="AAA_lid_14"/>
    <property type="match status" value="1"/>
</dbReference>
<evidence type="ECO:0000256" key="3">
    <source>
        <dbReference type="ARBA" id="ARBA00023015"/>
    </source>
</evidence>
<dbReference type="SUPFAM" id="SSF52540">
    <property type="entry name" value="P-loop containing nucleoside triphosphate hydrolases"/>
    <property type="match status" value="1"/>
</dbReference>
<reference evidence="9 10" key="1">
    <citation type="journal article" date="2009" name="Appl. Environ. Microbiol.">
        <title>Three genomes from the phylum Acidobacteria provide insight into the lifestyles of these microorganisms in soils.</title>
        <authorList>
            <person name="Ward N.L."/>
            <person name="Challacombe J.F."/>
            <person name="Janssen P.H."/>
            <person name="Henrissat B."/>
            <person name="Coutinho P.M."/>
            <person name="Wu M."/>
            <person name="Xie G."/>
            <person name="Haft D.H."/>
            <person name="Sait M."/>
            <person name="Badger J."/>
            <person name="Barabote R.D."/>
            <person name="Bradley B."/>
            <person name="Brettin T.S."/>
            <person name="Brinkac L.M."/>
            <person name="Bruce D."/>
            <person name="Creasy T."/>
            <person name="Daugherty S.C."/>
            <person name="Davidsen T.M."/>
            <person name="DeBoy R.T."/>
            <person name="Detter J.C."/>
            <person name="Dodson R.J."/>
            <person name="Durkin A.S."/>
            <person name="Ganapathy A."/>
            <person name="Gwinn-Giglio M."/>
            <person name="Han C.S."/>
            <person name="Khouri H."/>
            <person name="Kiss H."/>
            <person name="Kothari S.P."/>
            <person name="Madupu R."/>
            <person name="Nelson K.E."/>
            <person name="Nelson W.C."/>
            <person name="Paulsen I."/>
            <person name="Penn K."/>
            <person name="Ren Q."/>
            <person name="Rosovitz M.J."/>
            <person name="Selengut J.D."/>
            <person name="Shrivastava S."/>
            <person name="Sullivan S.A."/>
            <person name="Tapia R."/>
            <person name="Thompson L.S."/>
            <person name="Watkins K.L."/>
            <person name="Yang Q."/>
            <person name="Yu C."/>
            <person name="Zafar N."/>
            <person name="Zhou L."/>
            <person name="Kuske C.R."/>
        </authorList>
    </citation>
    <scope>NUCLEOTIDE SEQUENCE [LARGE SCALE GENOMIC DNA]</scope>
    <source>
        <strain evidence="9 10">Ellin345</strain>
    </source>
</reference>
<dbReference type="KEGG" id="aba:Acid345_0475"/>
<proteinExistence type="predicted"/>
<evidence type="ECO:0000259" key="8">
    <source>
        <dbReference type="PROSITE" id="PS50110"/>
    </source>
</evidence>
<dbReference type="PROSITE" id="PS50110">
    <property type="entry name" value="RESPONSE_REGULATORY"/>
    <property type="match status" value="1"/>
</dbReference>
<dbReference type="GO" id="GO:0005524">
    <property type="term" value="F:ATP binding"/>
    <property type="evidence" value="ECO:0007669"/>
    <property type="project" value="UniProtKB-KW"/>
</dbReference>
<dbReference type="eggNOG" id="COG2204">
    <property type="taxonomic scope" value="Bacteria"/>
</dbReference>
<keyword evidence="3" id="KW-0805">Transcription regulation</keyword>